<evidence type="ECO:0000256" key="1">
    <source>
        <dbReference type="SAM" id="Phobius"/>
    </source>
</evidence>
<dbReference type="AlphaFoldDB" id="A0AAN9SA04"/>
<proteinExistence type="predicted"/>
<keyword evidence="1" id="KW-0472">Membrane</keyword>
<feature type="transmembrane region" description="Helical" evidence="1">
    <location>
        <begin position="44"/>
        <end position="63"/>
    </location>
</feature>
<organism evidence="2 3">
    <name type="scientific">Psophocarpus tetragonolobus</name>
    <name type="common">Winged bean</name>
    <name type="synonym">Dolichos tetragonolobus</name>
    <dbReference type="NCBI Taxonomy" id="3891"/>
    <lineage>
        <taxon>Eukaryota</taxon>
        <taxon>Viridiplantae</taxon>
        <taxon>Streptophyta</taxon>
        <taxon>Embryophyta</taxon>
        <taxon>Tracheophyta</taxon>
        <taxon>Spermatophyta</taxon>
        <taxon>Magnoliopsida</taxon>
        <taxon>eudicotyledons</taxon>
        <taxon>Gunneridae</taxon>
        <taxon>Pentapetalae</taxon>
        <taxon>rosids</taxon>
        <taxon>fabids</taxon>
        <taxon>Fabales</taxon>
        <taxon>Fabaceae</taxon>
        <taxon>Papilionoideae</taxon>
        <taxon>50 kb inversion clade</taxon>
        <taxon>NPAAA clade</taxon>
        <taxon>indigoferoid/millettioid clade</taxon>
        <taxon>Phaseoleae</taxon>
        <taxon>Psophocarpus</taxon>
    </lineage>
</organism>
<name>A0AAN9SA04_PSOTE</name>
<reference evidence="2 3" key="1">
    <citation type="submission" date="2024-01" db="EMBL/GenBank/DDBJ databases">
        <title>The genomes of 5 underutilized Papilionoideae crops provide insights into root nodulation and disease resistanc.</title>
        <authorList>
            <person name="Jiang F."/>
        </authorList>
    </citation>
    <scope>NUCLEOTIDE SEQUENCE [LARGE SCALE GENOMIC DNA]</scope>
    <source>
        <strain evidence="2">DUOXIRENSHENG_FW03</strain>
        <tissue evidence="2">Leaves</tissue>
    </source>
</reference>
<protein>
    <submittedName>
        <fullName evidence="2">Uncharacterized protein</fullName>
    </submittedName>
</protein>
<evidence type="ECO:0000313" key="3">
    <source>
        <dbReference type="Proteomes" id="UP001386955"/>
    </source>
</evidence>
<accession>A0AAN9SA04</accession>
<dbReference type="Proteomes" id="UP001386955">
    <property type="component" value="Unassembled WGS sequence"/>
</dbReference>
<comment type="caution">
    <text evidence="2">The sequence shown here is derived from an EMBL/GenBank/DDBJ whole genome shotgun (WGS) entry which is preliminary data.</text>
</comment>
<keyword evidence="1" id="KW-0812">Transmembrane</keyword>
<sequence length="92" mass="10402">MVDGKHKFGVKIRLGTHHSLSLSLSLSSVIIYKLSHQRLLPSLFLFLFVLCCVLFPFFHQFFLSSFLNFPPFPRNLGFPFPSSSQVACVVGL</sequence>
<dbReference type="EMBL" id="JAYMYS010000005">
    <property type="protein sequence ID" value="KAK7391514.1"/>
    <property type="molecule type" value="Genomic_DNA"/>
</dbReference>
<gene>
    <name evidence="2" type="ORF">VNO78_19930</name>
</gene>
<evidence type="ECO:0000313" key="2">
    <source>
        <dbReference type="EMBL" id="KAK7391514.1"/>
    </source>
</evidence>
<keyword evidence="1" id="KW-1133">Transmembrane helix</keyword>
<keyword evidence="3" id="KW-1185">Reference proteome</keyword>